<organism evidence="2 3">
    <name type="scientific">Chiloscyllium punctatum</name>
    <name type="common">Brownbanded bambooshark</name>
    <name type="synonym">Hemiscyllium punctatum</name>
    <dbReference type="NCBI Taxonomy" id="137246"/>
    <lineage>
        <taxon>Eukaryota</taxon>
        <taxon>Metazoa</taxon>
        <taxon>Chordata</taxon>
        <taxon>Craniata</taxon>
        <taxon>Vertebrata</taxon>
        <taxon>Chondrichthyes</taxon>
        <taxon>Elasmobranchii</taxon>
        <taxon>Galeomorphii</taxon>
        <taxon>Galeoidea</taxon>
        <taxon>Orectolobiformes</taxon>
        <taxon>Hemiscylliidae</taxon>
        <taxon>Chiloscyllium</taxon>
    </lineage>
</organism>
<evidence type="ECO:0008006" key="4">
    <source>
        <dbReference type="Google" id="ProtNLM"/>
    </source>
</evidence>
<gene>
    <name evidence="2" type="ORF">chiPu_0018219</name>
</gene>
<feature type="compositionally biased region" description="Polar residues" evidence="1">
    <location>
        <begin position="293"/>
        <end position="314"/>
    </location>
</feature>
<feature type="region of interest" description="Disordered" evidence="1">
    <location>
        <begin position="293"/>
        <end position="315"/>
    </location>
</feature>
<comment type="caution">
    <text evidence="2">The sequence shown here is derived from an EMBL/GenBank/DDBJ whole genome shotgun (WGS) entry which is preliminary data.</text>
</comment>
<dbReference type="PANTHER" id="PTHR16209:SF4">
    <property type="entry name" value="WW DOMAIN BINDING PROTEIN 1-LIKE"/>
    <property type="match status" value="1"/>
</dbReference>
<evidence type="ECO:0000313" key="2">
    <source>
        <dbReference type="EMBL" id="GCC19110.1"/>
    </source>
</evidence>
<evidence type="ECO:0000256" key="1">
    <source>
        <dbReference type="SAM" id="MobiDB-lite"/>
    </source>
</evidence>
<dbReference type="InterPro" id="IPR051994">
    <property type="entry name" value="WW_domain-binding"/>
</dbReference>
<dbReference type="EMBL" id="BEZZ01001505">
    <property type="protein sequence ID" value="GCC19110.1"/>
    <property type="molecule type" value="Genomic_DNA"/>
</dbReference>
<name>A0A401RLZ1_CHIPU</name>
<dbReference type="PANTHER" id="PTHR16209">
    <property type="entry name" value="VESICULAR, OVEREXPRESSED IN CANCER, PROSURVIVAL PROTEIN 1"/>
    <property type="match status" value="1"/>
</dbReference>
<dbReference type="AlphaFoldDB" id="A0A401RLZ1"/>
<proteinExistence type="predicted"/>
<sequence length="514" mass="57536">MTANLHLCVEKERAWWRKRRKELLNNAELSRGLQNAERQRVSLVQWKAIARIASFFLKLLFFVEKQGTNVRSPPCAGASIPVGRRVHPPPGRGGDRLTGLADQSSGGKVFNGGGGVRDPANGGRERLLGQSGCEERYSGEAMSKIPLRMALLLLQVFPVKLAGVEAQSQEREVCIGVNNQSYFCETGHCCGESQCCNYYYELWWFWLVWTIIIILSCCCVCHHRRAKLRLQQQQRQREINLIAYQGARNYSLLPLYLRFLPSYLLPPYEEVVNRPVTPPPPYSAFLHQQCVTDCNSSSNPEPARSPNTPSNSVPTVCEAVPRQGSTLDLDSSLVYSESGSNKSATVNQADDLGPASELEPVHACCLELEEELSCPEKEQLTDYYPSSSSKIENWHHQACLEIKDVDKTPGRHRRFTGDSGIEVCVCNRDDDPKELDGLIDGLGGAMEFCDSCNMCESCPRADMREEGLAEAHEQQDCKEQHVPDMVAEEPVCLLLDTINENELLQAHQHHDSQT</sequence>
<dbReference type="Pfam" id="PF11669">
    <property type="entry name" value="WBP-1"/>
    <property type="match status" value="1"/>
</dbReference>
<dbReference type="OrthoDB" id="10070083at2759"/>
<dbReference type="STRING" id="137246.A0A401RLZ1"/>
<evidence type="ECO:0000313" key="3">
    <source>
        <dbReference type="Proteomes" id="UP000287033"/>
    </source>
</evidence>
<dbReference type="InterPro" id="IPR021684">
    <property type="entry name" value="WBP1-like"/>
</dbReference>
<keyword evidence="3" id="KW-1185">Reference proteome</keyword>
<dbReference type="Proteomes" id="UP000287033">
    <property type="component" value="Unassembled WGS sequence"/>
</dbReference>
<feature type="region of interest" description="Disordered" evidence="1">
    <location>
        <begin position="73"/>
        <end position="98"/>
    </location>
</feature>
<dbReference type="OMA" id="EKERAWW"/>
<reference evidence="2 3" key="1">
    <citation type="journal article" date="2018" name="Nat. Ecol. Evol.">
        <title>Shark genomes provide insights into elasmobranch evolution and the origin of vertebrates.</title>
        <authorList>
            <person name="Hara Y"/>
            <person name="Yamaguchi K"/>
            <person name="Onimaru K"/>
            <person name="Kadota M"/>
            <person name="Koyanagi M"/>
            <person name="Keeley SD"/>
            <person name="Tatsumi K"/>
            <person name="Tanaka K"/>
            <person name="Motone F"/>
            <person name="Kageyama Y"/>
            <person name="Nozu R"/>
            <person name="Adachi N"/>
            <person name="Nishimura O"/>
            <person name="Nakagawa R"/>
            <person name="Tanegashima C"/>
            <person name="Kiyatake I"/>
            <person name="Matsumoto R"/>
            <person name="Murakumo K"/>
            <person name="Nishida K"/>
            <person name="Terakita A"/>
            <person name="Kuratani S"/>
            <person name="Sato K"/>
            <person name="Hyodo S Kuraku.S."/>
        </authorList>
    </citation>
    <scope>NUCLEOTIDE SEQUENCE [LARGE SCALE GENOMIC DNA]</scope>
</reference>
<accession>A0A401RLZ1</accession>
<protein>
    <recommendedName>
        <fullName evidence="4">WW domain-containing protein</fullName>
    </recommendedName>
</protein>